<dbReference type="InterPro" id="IPR036909">
    <property type="entry name" value="Cyt_c-like_dom_sf"/>
</dbReference>
<dbReference type="Pfam" id="PF00034">
    <property type="entry name" value="Cytochrom_C"/>
    <property type="match status" value="1"/>
</dbReference>
<dbReference type="SUPFAM" id="SSF46626">
    <property type="entry name" value="Cytochrome c"/>
    <property type="match status" value="1"/>
</dbReference>
<organism evidence="7 8">
    <name type="scientific">Filimonas lacunae</name>
    <dbReference type="NCBI Taxonomy" id="477680"/>
    <lineage>
        <taxon>Bacteria</taxon>
        <taxon>Pseudomonadati</taxon>
        <taxon>Bacteroidota</taxon>
        <taxon>Chitinophagia</taxon>
        <taxon>Chitinophagales</taxon>
        <taxon>Chitinophagaceae</taxon>
        <taxon>Filimonas</taxon>
    </lineage>
</organism>
<reference evidence="8" key="1">
    <citation type="submission" date="2017-01" db="EMBL/GenBank/DDBJ databases">
        <authorList>
            <person name="Varghese N."/>
            <person name="Submissions S."/>
        </authorList>
    </citation>
    <scope>NUCLEOTIDE SEQUENCE [LARGE SCALE GENOMIC DNA]</scope>
    <source>
        <strain evidence="8">DSM 21054</strain>
    </source>
</reference>
<keyword evidence="5" id="KW-0732">Signal</keyword>
<dbReference type="AlphaFoldDB" id="A0A173MMK5"/>
<name>A0A173MMK5_9BACT</name>
<evidence type="ECO:0000259" key="6">
    <source>
        <dbReference type="PROSITE" id="PS51007"/>
    </source>
</evidence>
<dbReference type="PANTHER" id="PTHR35008:SF4">
    <property type="entry name" value="BLL4482 PROTEIN"/>
    <property type="match status" value="1"/>
</dbReference>
<evidence type="ECO:0000313" key="7">
    <source>
        <dbReference type="EMBL" id="SIS60208.1"/>
    </source>
</evidence>
<dbReference type="Proteomes" id="UP000186917">
    <property type="component" value="Unassembled WGS sequence"/>
</dbReference>
<evidence type="ECO:0000256" key="4">
    <source>
        <dbReference type="PROSITE-ProRule" id="PRU00433"/>
    </source>
</evidence>
<dbReference type="GO" id="GO:0020037">
    <property type="term" value="F:heme binding"/>
    <property type="evidence" value="ECO:0007669"/>
    <property type="project" value="InterPro"/>
</dbReference>
<protein>
    <submittedName>
        <fullName evidence="7">Cytochrome c, mono-and diheme variants</fullName>
    </submittedName>
</protein>
<dbReference type="OrthoDB" id="9811395at2"/>
<sequence length="143" mass="15519">MKKLAGTATFVFSFIMGSFAQTKKPAATTNTQGVAERGKVVYTTYCQSCHQPNGGGVPNLNPPLSNTSYVLGDKTKLISILLKGMNEEVEISGNYFSNTMPAQNFLKDQEIADVLTYIRSNFGNKATAVSATEVKTVRKKVIK</sequence>
<dbReference type="PROSITE" id="PS51007">
    <property type="entry name" value="CYTC"/>
    <property type="match status" value="1"/>
</dbReference>
<feature type="domain" description="Cytochrome c" evidence="6">
    <location>
        <begin position="33"/>
        <end position="122"/>
    </location>
</feature>
<evidence type="ECO:0000256" key="3">
    <source>
        <dbReference type="ARBA" id="ARBA00023004"/>
    </source>
</evidence>
<dbReference type="Gene3D" id="1.10.760.10">
    <property type="entry name" value="Cytochrome c-like domain"/>
    <property type="match status" value="1"/>
</dbReference>
<keyword evidence="1 4" id="KW-0349">Heme</keyword>
<proteinExistence type="predicted"/>
<evidence type="ECO:0000313" key="8">
    <source>
        <dbReference type="Proteomes" id="UP000186917"/>
    </source>
</evidence>
<dbReference type="EMBL" id="FTOR01000001">
    <property type="protein sequence ID" value="SIS60208.1"/>
    <property type="molecule type" value="Genomic_DNA"/>
</dbReference>
<dbReference type="GO" id="GO:0046872">
    <property type="term" value="F:metal ion binding"/>
    <property type="evidence" value="ECO:0007669"/>
    <property type="project" value="UniProtKB-KW"/>
</dbReference>
<evidence type="ECO:0000256" key="5">
    <source>
        <dbReference type="SAM" id="SignalP"/>
    </source>
</evidence>
<dbReference type="InterPro" id="IPR051459">
    <property type="entry name" value="Cytochrome_c-type_DH"/>
</dbReference>
<feature type="chain" id="PRO_5030023184" evidence="5">
    <location>
        <begin position="21"/>
        <end position="143"/>
    </location>
</feature>
<keyword evidence="2 4" id="KW-0479">Metal-binding</keyword>
<evidence type="ECO:0000256" key="1">
    <source>
        <dbReference type="ARBA" id="ARBA00022617"/>
    </source>
</evidence>
<keyword evidence="8" id="KW-1185">Reference proteome</keyword>
<dbReference type="STRING" id="477680.SAMN05421788_101157"/>
<dbReference type="PANTHER" id="PTHR35008">
    <property type="entry name" value="BLL4482 PROTEIN-RELATED"/>
    <property type="match status" value="1"/>
</dbReference>
<feature type="signal peptide" evidence="5">
    <location>
        <begin position="1"/>
        <end position="20"/>
    </location>
</feature>
<dbReference type="KEGG" id="fln:FLA_4746"/>
<accession>A0A173MMK5</accession>
<dbReference type="GO" id="GO:0009055">
    <property type="term" value="F:electron transfer activity"/>
    <property type="evidence" value="ECO:0007669"/>
    <property type="project" value="InterPro"/>
</dbReference>
<dbReference type="RefSeq" id="WP_076374722.1">
    <property type="nucleotide sequence ID" value="NZ_AP017422.1"/>
</dbReference>
<evidence type="ECO:0000256" key="2">
    <source>
        <dbReference type="ARBA" id="ARBA00022723"/>
    </source>
</evidence>
<keyword evidence="3 4" id="KW-0408">Iron</keyword>
<gene>
    <name evidence="7" type="ORF">SAMN05421788_101157</name>
</gene>
<dbReference type="InterPro" id="IPR009056">
    <property type="entry name" value="Cyt_c-like_dom"/>
</dbReference>